<dbReference type="SUPFAM" id="SSF53474">
    <property type="entry name" value="alpha/beta-Hydrolases"/>
    <property type="match status" value="1"/>
</dbReference>
<evidence type="ECO:0000313" key="3">
    <source>
        <dbReference type="Proteomes" id="UP000013042"/>
    </source>
</evidence>
<proteinExistence type="predicted"/>
<dbReference type="Pfam" id="PF01764">
    <property type="entry name" value="Lipase_3"/>
    <property type="match status" value="1"/>
</dbReference>
<dbReference type="Proteomes" id="UP000013042">
    <property type="component" value="Unassembled WGS sequence"/>
</dbReference>
<dbReference type="AlphaFoldDB" id="N6Y2H2"/>
<gene>
    <name evidence="2" type="ORF">C665_02427</name>
</gene>
<dbReference type="PANTHER" id="PTHR45856">
    <property type="entry name" value="ALPHA/BETA-HYDROLASES SUPERFAMILY PROTEIN"/>
    <property type="match status" value="1"/>
</dbReference>
<dbReference type="RefSeq" id="WP_004299280.1">
    <property type="nucleotide sequence ID" value="NZ_AMXD01000006.1"/>
</dbReference>
<reference evidence="2 3" key="1">
    <citation type="submission" date="2012-09" db="EMBL/GenBank/DDBJ databases">
        <title>Draft Genome Sequences of 6 Strains from Genus Thauera.</title>
        <authorList>
            <person name="Liu B."/>
            <person name="Shapleigh J.P."/>
            <person name="Frostegard A.H."/>
        </authorList>
    </citation>
    <scope>NUCLEOTIDE SEQUENCE [LARGE SCALE GENOMIC DNA]</scope>
    <source>
        <strain evidence="2 3">S2</strain>
    </source>
</reference>
<comment type="caution">
    <text evidence="2">The sequence shown here is derived from an EMBL/GenBank/DDBJ whole genome shotgun (WGS) entry which is preliminary data.</text>
</comment>
<dbReference type="InterPro" id="IPR051218">
    <property type="entry name" value="Sec_MonoDiacylglyc_Lipase"/>
</dbReference>
<name>N6Y2H2_THASP</name>
<organism evidence="2 3">
    <name type="scientific">Thauera aminoaromatica S2</name>
    <dbReference type="NCBI Taxonomy" id="1234381"/>
    <lineage>
        <taxon>Bacteria</taxon>
        <taxon>Pseudomonadati</taxon>
        <taxon>Pseudomonadota</taxon>
        <taxon>Betaproteobacteria</taxon>
        <taxon>Rhodocyclales</taxon>
        <taxon>Zoogloeaceae</taxon>
        <taxon>Thauera</taxon>
    </lineage>
</organism>
<dbReference type="Gene3D" id="3.40.50.1820">
    <property type="entry name" value="alpha/beta hydrolase"/>
    <property type="match status" value="1"/>
</dbReference>
<dbReference type="GO" id="GO:0006629">
    <property type="term" value="P:lipid metabolic process"/>
    <property type="evidence" value="ECO:0007669"/>
    <property type="project" value="InterPro"/>
</dbReference>
<dbReference type="CDD" id="cd00519">
    <property type="entry name" value="Lipase_3"/>
    <property type="match status" value="1"/>
</dbReference>
<dbReference type="InterPro" id="IPR029058">
    <property type="entry name" value="AB_hydrolase_fold"/>
</dbReference>
<dbReference type="PANTHER" id="PTHR45856:SF24">
    <property type="entry name" value="FUNGAL LIPASE-LIKE DOMAIN-CONTAINING PROTEIN"/>
    <property type="match status" value="1"/>
</dbReference>
<dbReference type="EMBL" id="AMXD01000006">
    <property type="protein sequence ID" value="ENO88366.1"/>
    <property type="molecule type" value="Genomic_DNA"/>
</dbReference>
<protein>
    <submittedName>
        <fullName evidence="2">Lipase, class 3</fullName>
    </submittedName>
</protein>
<evidence type="ECO:0000313" key="2">
    <source>
        <dbReference type="EMBL" id="ENO88366.1"/>
    </source>
</evidence>
<sequence>MKNISASDYERYAILCELAYPSVFNHKLYGYEEQKMIHDRFGRAFGRVLWNAAEVVLLFRGTRDFFADWYTNIRVFPKRVQVADKKCFVHGGFIDALGTYDKSQSKPAFEYLVEILTPLLRSDRRFVITGHSLGGALAVLGAAKLSGSFPGRINAVFTFGQPAVGGDEFRKAYPLKEITHRVCAGIDIVTFLPGPFFRHVGRQLWIHDGIIHQDVHWATRILKTLRLAAIRIVADHSMRRYVAYKHLFERDVK</sequence>
<dbReference type="InterPro" id="IPR002921">
    <property type="entry name" value="Fungal_lipase-type"/>
</dbReference>
<accession>N6Y2H2</accession>
<feature type="domain" description="Fungal lipase-type" evidence="1">
    <location>
        <begin position="56"/>
        <end position="194"/>
    </location>
</feature>
<evidence type="ECO:0000259" key="1">
    <source>
        <dbReference type="Pfam" id="PF01764"/>
    </source>
</evidence>